<dbReference type="Pfam" id="PF01841">
    <property type="entry name" value="Transglut_core"/>
    <property type="match status" value="1"/>
</dbReference>
<dbReference type="AlphaFoldDB" id="A0A1Y2L3B6"/>
<dbReference type="InterPro" id="IPR038765">
    <property type="entry name" value="Papain-like_cys_pep_sf"/>
</dbReference>
<dbReference type="Pfam" id="PF08379">
    <property type="entry name" value="Bact_transglu_N"/>
    <property type="match status" value="1"/>
</dbReference>
<gene>
    <name evidence="2" type="ORF">TMES_00285</name>
</gene>
<dbReference type="PANTHER" id="PTHR33490:SF6">
    <property type="entry name" value="SLL1049 PROTEIN"/>
    <property type="match status" value="1"/>
</dbReference>
<dbReference type="InterPro" id="IPR013589">
    <property type="entry name" value="Bac_transglu_N"/>
</dbReference>
<dbReference type="Gene3D" id="3.10.620.30">
    <property type="match status" value="1"/>
</dbReference>
<name>A0A1Y2L3B6_9PROT</name>
<dbReference type="SUPFAM" id="SSF54001">
    <property type="entry name" value="Cysteine proteinases"/>
    <property type="match status" value="1"/>
</dbReference>
<accession>A0A1Y2L3B6</accession>
<organism evidence="2 3">
    <name type="scientific">Thalassospira mesophila</name>
    <dbReference type="NCBI Taxonomy" id="1293891"/>
    <lineage>
        <taxon>Bacteria</taxon>
        <taxon>Pseudomonadati</taxon>
        <taxon>Pseudomonadota</taxon>
        <taxon>Alphaproteobacteria</taxon>
        <taxon>Rhodospirillales</taxon>
        <taxon>Thalassospiraceae</taxon>
        <taxon>Thalassospira</taxon>
    </lineage>
</organism>
<evidence type="ECO:0000259" key="1">
    <source>
        <dbReference type="SMART" id="SM00460"/>
    </source>
</evidence>
<dbReference type="SMART" id="SM00460">
    <property type="entry name" value="TGc"/>
    <property type="match status" value="1"/>
</dbReference>
<keyword evidence="3" id="KW-1185">Reference proteome</keyword>
<evidence type="ECO:0000313" key="2">
    <source>
        <dbReference type="EMBL" id="OSQ40314.1"/>
    </source>
</evidence>
<dbReference type="STRING" id="1293891.TMES_00285"/>
<dbReference type="EMBL" id="JFKA01000001">
    <property type="protein sequence ID" value="OSQ40314.1"/>
    <property type="molecule type" value="Genomic_DNA"/>
</dbReference>
<sequence length="273" mass="29303">MRLTIEHRTRYRYAPSARYVTQSLKLTPSLFDGQRIVDWSITAENCAITSEFVDGYGDTVSTLTCNGPIDEVEIVVQGLVETTDMSGVLAGHREKASPQVFLRSTPMTQPSTAIRKLVKTVAKSVGPNASPLETAHGLADAVRDEIDYVPGSTHAHTTAADALAAGQGVCQDHAHVLLAAARLVDIPARYVSGYLFADSEGVPHEAAHAWAELYINDIGWVGFDPANRCCPTDFYVRLGSGLDARDASPIRGIHSGGADEDLDVTVIVAQSQQ</sequence>
<dbReference type="RefSeq" id="WP_085578340.1">
    <property type="nucleotide sequence ID" value="NZ_JFKA01000001.1"/>
</dbReference>
<protein>
    <submittedName>
        <fullName evidence="2">Transglutaminase</fullName>
    </submittedName>
</protein>
<dbReference type="OrthoDB" id="9804023at2"/>
<feature type="domain" description="Transglutaminase-like" evidence="1">
    <location>
        <begin position="162"/>
        <end position="227"/>
    </location>
</feature>
<dbReference type="PANTHER" id="PTHR33490">
    <property type="entry name" value="BLR5614 PROTEIN-RELATED"/>
    <property type="match status" value="1"/>
</dbReference>
<comment type="caution">
    <text evidence="2">The sequence shown here is derived from an EMBL/GenBank/DDBJ whole genome shotgun (WGS) entry which is preliminary data.</text>
</comment>
<evidence type="ECO:0000313" key="3">
    <source>
        <dbReference type="Proteomes" id="UP000193391"/>
    </source>
</evidence>
<proteinExistence type="predicted"/>
<dbReference type="Proteomes" id="UP000193391">
    <property type="component" value="Unassembled WGS sequence"/>
</dbReference>
<reference evidence="2 3" key="1">
    <citation type="submission" date="2014-03" db="EMBL/GenBank/DDBJ databases">
        <title>The draft genome sequence of Thalassospira mesophila JCM 18969.</title>
        <authorList>
            <person name="Lai Q."/>
            <person name="Shao Z."/>
        </authorList>
    </citation>
    <scope>NUCLEOTIDE SEQUENCE [LARGE SCALE GENOMIC DNA]</scope>
    <source>
        <strain evidence="2 3">JCM 18969</strain>
    </source>
</reference>
<dbReference type="InterPro" id="IPR002931">
    <property type="entry name" value="Transglutaminase-like"/>
</dbReference>